<feature type="chain" id="PRO_5042005659" evidence="1">
    <location>
        <begin position="33"/>
        <end position="494"/>
    </location>
</feature>
<dbReference type="Proteomes" id="UP000820818">
    <property type="component" value="Linkage Group LG4"/>
</dbReference>
<dbReference type="EMBL" id="WJBH02000004">
    <property type="protein sequence ID" value="KAI9560172.1"/>
    <property type="molecule type" value="Genomic_DNA"/>
</dbReference>
<evidence type="ECO:0000313" key="3">
    <source>
        <dbReference type="Proteomes" id="UP000820818"/>
    </source>
</evidence>
<comment type="caution">
    <text evidence="2">The sequence shown here is derived from an EMBL/GenBank/DDBJ whole genome shotgun (WGS) entry which is preliminary data.</text>
</comment>
<sequence length="494" mass="51008">MVIENLQVRRRRQFLVLWTLLCLALQCENIDALGLSRNPLFNGMLNRRNAIPSASFGNLHHNQQLFKHQQNYHPLLHQQQEPLVPAASSPPAVANHGKLRHFDPYISGSNSLDKPVPENPDLDQIAADVQAEQKSNNLAASASSTSYTSAVSGGYGAGTGGSLGSYGSGGSAGSYGSGSVSSGGYGGGSSGAGAAYGSSSVGAIGSYDSTGSIGSYGSSGSYGGSSAGIGSSYGGLTGGSYGGSTGASSYGAGSTGLSSYGTGSTGAGSYGLGGNSYNLGGSTGSSYGLNSGSSSYGVPYGGGSPSYSVSYPAQQGATKADTIHLLSSLAPSLLLSSLLIPLALALLTNTTSSLIGRKKRDLYNDYDDDLQFSLSGDILDADITLLDAHFFPTMDAMLESYSPDDGERLVEFVRQRGLLDTHNPCLEKLSCLAATTNSKFKRYDNLKKAMRLLEKTADPGIKKRLQDGSSVGATKERNCLTEFICKSTKSDVKS</sequence>
<name>A0AAD5KTE1_9CRUS</name>
<keyword evidence="1" id="KW-0732">Signal</keyword>
<proteinExistence type="predicted"/>
<keyword evidence="3" id="KW-1185">Reference proteome</keyword>
<dbReference type="AlphaFoldDB" id="A0AAD5KTE1"/>
<gene>
    <name evidence="2" type="ORF">GHT06_014183</name>
</gene>
<protein>
    <submittedName>
        <fullName evidence="2">Uncharacterized protein</fullName>
    </submittedName>
</protein>
<evidence type="ECO:0000313" key="2">
    <source>
        <dbReference type="EMBL" id="KAI9560172.1"/>
    </source>
</evidence>
<feature type="signal peptide" evidence="1">
    <location>
        <begin position="1"/>
        <end position="32"/>
    </location>
</feature>
<reference evidence="2 3" key="1">
    <citation type="submission" date="2022-05" db="EMBL/GenBank/DDBJ databases">
        <title>A multi-omics perspective on studying reproductive biology in Daphnia sinensis.</title>
        <authorList>
            <person name="Jia J."/>
        </authorList>
    </citation>
    <scope>NUCLEOTIDE SEQUENCE [LARGE SCALE GENOMIC DNA]</scope>
    <source>
        <strain evidence="2 3">WSL</strain>
    </source>
</reference>
<accession>A0AAD5KTE1</accession>
<organism evidence="2 3">
    <name type="scientific">Daphnia sinensis</name>
    <dbReference type="NCBI Taxonomy" id="1820382"/>
    <lineage>
        <taxon>Eukaryota</taxon>
        <taxon>Metazoa</taxon>
        <taxon>Ecdysozoa</taxon>
        <taxon>Arthropoda</taxon>
        <taxon>Crustacea</taxon>
        <taxon>Branchiopoda</taxon>
        <taxon>Diplostraca</taxon>
        <taxon>Cladocera</taxon>
        <taxon>Anomopoda</taxon>
        <taxon>Daphniidae</taxon>
        <taxon>Daphnia</taxon>
        <taxon>Daphnia similis group</taxon>
    </lineage>
</organism>
<evidence type="ECO:0000256" key="1">
    <source>
        <dbReference type="SAM" id="SignalP"/>
    </source>
</evidence>